<proteinExistence type="predicted"/>
<name>A0A8K0EZA3_BRALA</name>
<evidence type="ECO:0000313" key="3">
    <source>
        <dbReference type="Proteomes" id="UP000838412"/>
    </source>
</evidence>
<organism evidence="2 3">
    <name type="scientific">Branchiostoma lanceolatum</name>
    <name type="common">Common lancelet</name>
    <name type="synonym">Amphioxus lanceolatum</name>
    <dbReference type="NCBI Taxonomy" id="7740"/>
    <lineage>
        <taxon>Eukaryota</taxon>
        <taxon>Metazoa</taxon>
        <taxon>Chordata</taxon>
        <taxon>Cephalochordata</taxon>
        <taxon>Leptocardii</taxon>
        <taxon>Amphioxiformes</taxon>
        <taxon>Branchiostomatidae</taxon>
        <taxon>Branchiostoma</taxon>
    </lineage>
</organism>
<dbReference type="PROSITE" id="PS50293">
    <property type="entry name" value="TPR_REGION"/>
    <property type="match status" value="1"/>
</dbReference>
<dbReference type="PROSITE" id="PS50005">
    <property type="entry name" value="TPR"/>
    <property type="match status" value="1"/>
</dbReference>
<dbReference type="OrthoDB" id="5142960at2759"/>
<dbReference type="InterPro" id="IPR019734">
    <property type="entry name" value="TPR_rpt"/>
</dbReference>
<dbReference type="InterPro" id="IPR011990">
    <property type="entry name" value="TPR-like_helical_dom_sf"/>
</dbReference>
<dbReference type="EMBL" id="OV696693">
    <property type="protein sequence ID" value="CAH1271553.1"/>
    <property type="molecule type" value="Genomic_DNA"/>
</dbReference>
<gene>
    <name evidence="2" type="primary">KLC1</name>
    <name evidence="2" type="ORF">BLAG_LOCUS23540</name>
</gene>
<dbReference type="SUPFAM" id="SSF48452">
    <property type="entry name" value="TPR-like"/>
    <property type="match status" value="1"/>
</dbReference>
<dbReference type="Pfam" id="PF13424">
    <property type="entry name" value="TPR_12"/>
    <property type="match status" value="2"/>
</dbReference>
<dbReference type="AlphaFoldDB" id="A0A8K0EZA3"/>
<accession>A0A8K0EZA3</accession>
<dbReference type="SMART" id="SM00028">
    <property type="entry name" value="TPR"/>
    <property type="match status" value="4"/>
</dbReference>
<sequence>MTDGEETHLPTASVVLGNIAQAYQFKGDFKRAKEYIIKSLEIERGIYEDECHPMITESINNLGSVCFLLGETEEAISLLSKSLSGFVSFFGEAVPHMKVVTGYPNLGSAYDRVGRYDEAVEHLQKAMDMQKQLHGDEPHPDTAAILLKSASVRSNLEQQNKAIGLYQRSLEMFRHIHGEAVPRSETGRAWLRWHRHTDAWETTIEHSHDVISKG</sequence>
<feature type="repeat" description="TPR" evidence="1">
    <location>
        <begin position="100"/>
        <end position="133"/>
    </location>
</feature>
<protein>
    <submittedName>
        <fullName evidence="2">KLC1 protein</fullName>
    </submittedName>
</protein>
<dbReference type="Proteomes" id="UP000838412">
    <property type="component" value="Chromosome 8"/>
</dbReference>
<keyword evidence="3" id="KW-1185">Reference proteome</keyword>
<keyword evidence="1" id="KW-0802">TPR repeat</keyword>
<evidence type="ECO:0000256" key="1">
    <source>
        <dbReference type="PROSITE-ProRule" id="PRU00339"/>
    </source>
</evidence>
<reference evidence="2" key="1">
    <citation type="submission" date="2022-01" db="EMBL/GenBank/DDBJ databases">
        <authorList>
            <person name="Braso-Vives M."/>
        </authorList>
    </citation>
    <scope>NUCLEOTIDE SEQUENCE</scope>
</reference>
<evidence type="ECO:0000313" key="2">
    <source>
        <dbReference type="EMBL" id="CAH1271553.1"/>
    </source>
</evidence>
<dbReference type="Gene3D" id="1.25.40.10">
    <property type="entry name" value="Tetratricopeptide repeat domain"/>
    <property type="match status" value="2"/>
</dbReference>
<dbReference type="PANTHER" id="PTHR19959:SF119">
    <property type="entry name" value="FUNGAL LIPASE-LIKE DOMAIN-CONTAINING PROTEIN"/>
    <property type="match status" value="1"/>
</dbReference>
<dbReference type="PANTHER" id="PTHR19959">
    <property type="entry name" value="KINESIN LIGHT CHAIN"/>
    <property type="match status" value="1"/>
</dbReference>